<accession>A0A6G7Y929</accession>
<keyword evidence="4" id="KW-1185">Reference proteome</keyword>
<dbReference type="EMBL" id="CP049865">
    <property type="protein sequence ID" value="QIK73186.1"/>
    <property type="molecule type" value="Genomic_DNA"/>
</dbReference>
<gene>
    <name evidence="3" type="ORF">G7070_14105</name>
</gene>
<dbReference type="InterPro" id="IPR012338">
    <property type="entry name" value="Beta-lactam/transpept-like"/>
</dbReference>
<reference evidence="3 4" key="1">
    <citation type="submission" date="2020-03" db="EMBL/GenBank/DDBJ databases">
        <title>Propioniciclava sp. nov., isolated from Hydrophilus acuminatus.</title>
        <authorList>
            <person name="Hyun D.-W."/>
            <person name="Bae J.-W."/>
        </authorList>
    </citation>
    <scope>NUCLEOTIDE SEQUENCE [LARGE SCALE GENOMIC DNA]</scope>
    <source>
        <strain evidence="3 4">HDW11</strain>
    </source>
</reference>
<dbReference type="SUPFAM" id="SSF56601">
    <property type="entry name" value="beta-lactamase/transpeptidase-like"/>
    <property type="match status" value="1"/>
</dbReference>
<dbReference type="RefSeq" id="WP_166234257.1">
    <property type="nucleotide sequence ID" value="NZ_CP049865.1"/>
</dbReference>
<keyword evidence="3" id="KW-0378">Hydrolase</keyword>
<evidence type="ECO:0000259" key="2">
    <source>
        <dbReference type="Pfam" id="PF00144"/>
    </source>
</evidence>
<dbReference type="InterPro" id="IPR050789">
    <property type="entry name" value="Diverse_Enzym_Activities"/>
</dbReference>
<dbReference type="Gene3D" id="3.40.710.10">
    <property type="entry name" value="DD-peptidase/beta-lactamase superfamily"/>
    <property type="match status" value="1"/>
</dbReference>
<dbReference type="KEGG" id="prv:G7070_14105"/>
<feature type="region of interest" description="Disordered" evidence="1">
    <location>
        <begin position="305"/>
        <end position="335"/>
    </location>
</feature>
<sequence>MTALRRLRRFAAGRGIALHTVQVHRAGQSVVEAACAPLTLRTPQRMYSVTKTLTGLAIGLLAGEGRLALDQPLCDHFPDLAPFHPFVAATTVRDALAMRGPHPSTTYKRYDGPWLESYFRVPPTHRPGTLFTYDTSGSYTLAALVERTAGVPLVDYLRPRLLDPIGASPGIRVLPGADGFASGGSGLICTPDDLRRLAGLLLAGGRHDGEQVVPADFVAQATSPQADTSLQGWGDELAGGYGLQTWLPRSGGWLMFGLGGQIVHGDPTRDLSIVITADTQACPQGDQQLVDLVLGRLADAWVREHDAGGPASGPEPGDADGDLEWPAPPHAAAHAVPAPGRWLPEAGGTLGDAALLLDVDAEGGTLASEGPEGWTLPFALGRPTTLPAPDLARATGVRGPAVVTAGWSAPGTLDLRVDVTGDELAVLRLRLVVDGAALTVRRQGYCEALAPGWNGSGSYAAA</sequence>
<dbReference type="InterPro" id="IPR001466">
    <property type="entry name" value="Beta-lactam-related"/>
</dbReference>
<evidence type="ECO:0000313" key="3">
    <source>
        <dbReference type="EMBL" id="QIK73186.1"/>
    </source>
</evidence>
<feature type="domain" description="Beta-lactamase-related" evidence="2">
    <location>
        <begin position="21"/>
        <end position="280"/>
    </location>
</feature>
<name>A0A6G7Y929_9ACTN</name>
<organism evidence="3 4">
    <name type="scientific">Propioniciclava coleopterorum</name>
    <dbReference type="NCBI Taxonomy" id="2714937"/>
    <lineage>
        <taxon>Bacteria</taxon>
        <taxon>Bacillati</taxon>
        <taxon>Actinomycetota</taxon>
        <taxon>Actinomycetes</taxon>
        <taxon>Propionibacteriales</taxon>
        <taxon>Propionibacteriaceae</taxon>
        <taxon>Propioniciclava</taxon>
    </lineage>
</organism>
<dbReference type="Pfam" id="PF00144">
    <property type="entry name" value="Beta-lactamase"/>
    <property type="match status" value="1"/>
</dbReference>
<dbReference type="PANTHER" id="PTHR43283">
    <property type="entry name" value="BETA-LACTAMASE-RELATED"/>
    <property type="match status" value="1"/>
</dbReference>
<evidence type="ECO:0000256" key="1">
    <source>
        <dbReference type="SAM" id="MobiDB-lite"/>
    </source>
</evidence>
<dbReference type="PANTHER" id="PTHR43283:SF7">
    <property type="entry name" value="BETA-LACTAMASE-RELATED DOMAIN-CONTAINING PROTEIN"/>
    <property type="match status" value="1"/>
</dbReference>
<evidence type="ECO:0000313" key="4">
    <source>
        <dbReference type="Proteomes" id="UP000501058"/>
    </source>
</evidence>
<dbReference type="Proteomes" id="UP000501058">
    <property type="component" value="Chromosome"/>
</dbReference>
<dbReference type="AlphaFoldDB" id="A0A6G7Y929"/>
<dbReference type="GO" id="GO:0016787">
    <property type="term" value="F:hydrolase activity"/>
    <property type="evidence" value="ECO:0007669"/>
    <property type="project" value="UniProtKB-KW"/>
</dbReference>
<proteinExistence type="predicted"/>
<protein>
    <submittedName>
        <fullName evidence="3">Serine hydrolase</fullName>
    </submittedName>
</protein>